<gene>
    <name evidence="2" type="ORF">CF168_21620</name>
</gene>
<keyword evidence="2" id="KW-0614">Plasmid</keyword>
<geneLocation type="plasmid" evidence="3">
    <name>pshe-ctx-m</name>
</geneLocation>
<reference evidence="2 3" key="1">
    <citation type="submission" date="2017-07" db="EMBL/GenBank/DDBJ databases">
        <title>Phenotypical and genomic characterization of a clinical isolate of Shewanella bicestrii sp. nov. producing an extended-spectrum beta-lactamase and a new oxacillinase variant.</title>
        <authorList>
            <person name="Jousset A.B."/>
            <person name="Bonnin R.A."/>
            <person name="Girlich D."/>
            <person name="Dabos L."/>
            <person name="Potron A."/>
            <person name="Dortet L."/>
            <person name="Glaser P."/>
            <person name="Naas T."/>
        </authorList>
    </citation>
    <scope>NUCLEOTIDE SEQUENCE [LARGE SCALE GENOMIC DNA]</scope>
    <source>
        <strain evidence="2 3">JAB-1</strain>
        <plasmid evidence="3">pshe-ctx-m</plasmid>
    </source>
</reference>
<dbReference type="KEGG" id="sbj:CF168_21620"/>
<feature type="compositionally biased region" description="Basic and acidic residues" evidence="1">
    <location>
        <begin position="45"/>
        <end position="63"/>
    </location>
</feature>
<dbReference type="RefSeq" id="WP_089069030.1">
    <property type="nucleotide sequence ID" value="NZ_CP022359.1"/>
</dbReference>
<evidence type="ECO:0000313" key="3">
    <source>
        <dbReference type="Proteomes" id="UP000198367"/>
    </source>
</evidence>
<evidence type="ECO:0000256" key="1">
    <source>
        <dbReference type="SAM" id="MobiDB-lite"/>
    </source>
</evidence>
<dbReference type="Proteomes" id="UP000198367">
    <property type="component" value="Plasmid pSHE-CTX-M"/>
</dbReference>
<evidence type="ECO:0000313" key="2">
    <source>
        <dbReference type="EMBL" id="ASK71475.1"/>
    </source>
</evidence>
<feature type="region of interest" description="Disordered" evidence="1">
    <location>
        <begin position="36"/>
        <end position="88"/>
    </location>
</feature>
<proteinExistence type="predicted"/>
<accession>A0A220UTL7</accession>
<name>A0A220UTL7_9GAMM</name>
<evidence type="ECO:0008006" key="4">
    <source>
        <dbReference type="Google" id="ProtNLM"/>
    </source>
</evidence>
<keyword evidence="3" id="KW-1185">Reference proteome</keyword>
<sequence>MARILLIIIFLFQHTVLAAQGFVVHLPDDSHDLLWSVEQPHSHGPNHDHDDDDEHHAEHDAKTTDQLLSSEASNIHDASAHEHPSHIHLVADLPAQPYSCFTVKNGTERYVHKSQLTGITHTPPVPPPNA</sequence>
<feature type="compositionally biased region" description="Polar residues" evidence="1">
    <location>
        <begin position="64"/>
        <end position="73"/>
    </location>
</feature>
<protein>
    <recommendedName>
        <fullName evidence="4">Cobalt transporter</fullName>
    </recommendedName>
</protein>
<organism evidence="2 3">
    <name type="scientific">Shewanella bicestrii</name>
    <dbReference type="NCBI Taxonomy" id="2018305"/>
    <lineage>
        <taxon>Bacteria</taxon>
        <taxon>Pseudomonadati</taxon>
        <taxon>Pseudomonadota</taxon>
        <taxon>Gammaproteobacteria</taxon>
        <taxon>Alteromonadales</taxon>
        <taxon>Shewanellaceae</taxon>
        <taxon>Shewanella</taxon>
    </lineage>
</organism>
<dbReference type="EMBL" id="CP022359">
    <property type="protein sequence ID" value="ASK71475.1"/>
    <property type="molecule type" value="Genomic_DNA"/>
</dbReference>
<dbReference type="AlphaFoldDB" id="A0A220UTL7"/>